<accession>A0A0G2HJ46</accession>
<gene>
    <name evidence="1" type="ORF">TE42_09935</name>
</gene>
<sequence>MEGEAWLAAMERAVEEQRRYRCKGCGKSFNALTGAKLSGLRHKERWLPWLRKRPSRSRLSAAPYGGGVATPPDLSRQQAPILVAPAGVALQ</sequence>
<evidence type="ECO:0000313" key="1">
    <source>
        <dbReference type="EMBL" id="KKZ10536.1"/>
    </source>
</evidence>
<comment type="caution">
    <text evidence="1">The sequence shown here is derived from an EMBL/GenBank/DDBJ whole genome shotgun (WGS) entry which is preliminary data.</text>
</comment>
<dbReference type="EMBL" id="JXQG01000086">
    <property type="protein sequence ID" value="KKZ10536.1"/>
    <property type="molecule type" value="Genomic_DNA"/>
</dbReference>
<proteinExistence type="predicted"/>
<evidence type="ECO:0008006" key="3">
    <source>
        <dbReference type="Google" id="ProtNLM"/>
    </source>
</evidence>
<organism evidence="1 2">
    <name type="scientific">Candidatus Synechococcus spongiarum SP3</name>
    <dbReference type="NCBI Taxonomy" id="1604020"/>
    <lineage>
        <taxon>Bacteria</taxon>
        <taxon>Bacillati</taxon>
        <taxon>Cyanobacteriota</taxon>
        <taxon>Cyanophyceae</taxon>
        <taxon>Synechococcales</taxon>
        <taxon>Synechococcaceae</taxon>
        <taxon>Synechococcus</taxon>
    </lineage>
</organism>
<evidence type="ECO:0000313" key="2">
    <source>
        <dbReference type="Proteomes" id="UP000035067"/>
    </source>
</evidence>
<reference evidence="1 2" key="1">
    <citation type="submission" date="2015-01" db="EMBL/GenBank/DDBJ databases">
        <title>Lifestyle Evolution in Cyanobacterial Symbionts of Sponges.</title>
        <authorList>
            <person name="Burgsdorf I."/>
            <person name="Slaby B.M."/>
            <person name="Handley K.M."/>
            <person name="Haber M."/>
            <person name="Blom J."/>
            <person name="Marshall C.W."/>
            <person name="Gilbert J.A."/>
            <person name="Hentschel U."/>
            <person name="Steindler L."/>
        </authorList>
    </citation>
    <scope>NUCLEOTIDE SEQUENCE [LARGE SCALE GENOMIC DNA]</scope>
    <source>
        <strain evidence="1">SP3</strain>
    </source>
</reference>
<name>A0A0G2HJ46_9SYNE</name>
<dbReference type="AlphaFoldDB" id="A0A0G2HJ46"/>
<dbReference type="Proteomes" id="UP000035067">
    <property type="component" value="Unassembled WGS sequence"/>
</dbReference>
<protein>
    <recommendedName>
        <fullName evidence="3">C2H2-type domain-containing protein</fullName>
    </recommendedName>
</protein>